<keyword evidence="3" id="KW-0805">Transcription regulation</keyword>
<dbReference type="InterPro" id="IPR002197">
    <property type="entry name" value="HTH_Fis"/>
</dbReference>
<evidence type="ECO:0000259" key="7">
    <source>
        <dbReference type="PROSITE" id="PS50045"/>
    </source>
</evidence>
<dbReference type="PROSITE" id="PS00675">
    <property type="entry name" value="SIGMA54_INTERACT_1"/>
    <property type="match status" value="1"/>
</dbReference>
<name>A0A934WWB0_9BACT</name>
<dbReference type="PANTHER" id="PTHR32071:SF81">
    <property type="entry name" value="PROPIONATE CATABOLISM OPERON REGULATORY PROTEIN"/>
    <property type="match status" value="1"/>
</dbReference>
<dbReference type="Pfam" id="PF25601">
    <property type="entry name" value="AAA_lid_14"/>
    <property type="match status" value="1"/>
</dbReference>
<dbReference type="InterPro" id="IPR003593">
    <property type="entry name" value="AAA+_ATPase"/>
</dbReference>
<feature type="domain" description="Response regulatory" evidence="8">
    <location>
        <begin position="3"/>
        <end position="117"/>
    </location>
</feature>
<dbReference type="InterPro" id="IPR001789">
    <property type="entry name" value="Sig_transdc_resp-reg_receiver"/>
</dbReference>
<reference evidence="9" key="1">
    <citation type="submission" date="2021-01" db="EMBL/GenBank/DDBJ databases">
        <title>Marivirga aurantiaca sp. nov., isolated from intertidal surface sediments.</title>
        <authorList>
            <person name="Zhang M."/>
        </authorList>
    </citation>
    <scope>NUCLEOTIDE SEQUENCE</scope>
    <source>
        <strain evidence="9">S37H4</strain>
    </source>
</reference>
<dbReference type="PROSITE" id="PS50110">
    <property type="entry name" value="RESPONSE_REGULATORY"/>
    <property type="match status" value="1"/>
</dbReference>
<dbReference type="InterPro" id="IPR025944">
    <property type="entry name" value="Sigma_54_int_dom_CS"/>
</dbReference>
<dbReference type="SUPFAM" id="SSF52540">
    <property type="entry name" value="P-loop containing nucleoside triphosphate hydrolases"/>
    <property type="match status" value="1"/>
</dbReference>
<keyword evidence="6" id="KW-0597">Phosphoprotein</keyword>
<dbReference type="Pfam" id="PF00158">
    <property type="entry name" value="Sigma54_activat"/>
    <property type="match status" value="1"/>
</dbReference>
<dbReference type="SUPFAM" id="SSF46689">
    <property type="entry name" value="Homeodomain-like"/>
    <property type="match status" value="1"/>
</dbReference>
<organism evidence="9 10">
    <name type="scientific">Marivirga aurantiaca</name>
    <dbReference type="NCBI Taxonomy" id="2802615"/>
    <lineage>
        <taxon>Bacteria</taxon>
        <taxon>Pseudomonadati</taxon>
        <taxon>Bacteroidota</taxon>
        <taxon>Cytophagia</taxon>
        <taxon>Cytophagales</taxon>
        <taxon>Marivirgaceae</taxon>
        <taxon>Marivirga</taxon>
    </lineage>
</organism>
<sequence length="467" mass="53075">MKKILIVDYQLSSCELLRKFLTKKNFEVETTTHGEKALLLIQKIAFDVVICDYRLPDFDGTEFFNKASVIQPQSAYIFISNEVNLRNAVSLVRRGAYSYLAKPLNPDELLEVIREAISIKNSISENNDKSSEVGANEMKFVVGKSELSREMIKQVKRVGPTNYSVIIEGETGTGKESLARMIHNESPRRNMPFIAIDCGSISKEISGSELFGHEKGSFTGAISQKTGFFELAEGGTIFLDEIANLSLETQMALLRALQEKVIRKIGGIKEIPVDVRIIAATNEDLRSKSETSGFRDDLFFRLSEFVLKVPALRDRKVDLPLFIDFFLECTARELGRPKPELSQEVIDHFQTYTWPGNIRELKNVIRRASLFVSKDNYIYLNALPSSILANEHAHFQELSLSNERKETQLNGNFDEYTDLKSTAIHAESKKIIEVLNKVHFNKTKAAEILNIHRKTLYTKLKMMNIQY</sequence>
<evidence type="ECO:0000256" key="3">
    <source>
        <dbReference type="ARBA" id="ARBA00023015"/>
    </source>
</evidence>
<dbReference type="InterPro" id="IPR009057">
    <property type="entry name" value="Homeodomain-like_sf"/>
</dbReference>
<dbReference type="Gene3D" id="3.40.50.300">
    <property type="entry name" value="P-loop containing nucleotide triphosphate hydrolases"/>
    <property type="match status" value="1"/>
</dbReference>
<dbReference type="Gene3D" id="3.40.50.2300">
    <property type="match status" value="1"/>
</dbReference>
<evidence type="ECO:0000256" key="5">
    <source>
        <dbReference type="ARBA" id="ARBA00023163"/>
    </source>
</evidence>
<dbReference type="PROSITE" id="PS00676">
    <property type="entry name" value="SIGMA54_INTERACT_2"/>
    <property type="match status" value="1"/>
</dbReference>
<dbReference type="InterPro" id="IPR025662">
    <property type="entry name" value="Sigma_54_int_dom_ATP-bd_1"/>
</dbReference>
<dbReference type="Pfam" id="PF00072">
    <property type="entry name" value="Response_reg"/>
    <property type="match status" value="1"/>
</dbReference>
<dbReference type="CDD" id="cd00156">
    <property type="entry name" value="REC"/>
    <property type="match status" value="1"/>
</dbReference>
<dbReference type="InterPro" id="IPR025943">
    <property type="entry name" value="Sigma_54_int_dom_ATP-bd_2"/>
</dbReference>
<dbReference type="PROSITE" id="PS50045">
    <property type="entry name" value="SIGMA54_INTERACT_4"/>
    <property type="match status" value="1"/>
</dbReference>
<dbReference type="CDD" id="cd00009">
    <property type="entry name" value="AAA"/>
    <property type="match status" value="1"/>
</dbReference>
<dbReference type="InterPro" id="IPR011006">
    <property type="entry name" value="CheY-like_superfamily"/>
</dbReference>
<keyword evidence="2" id="KW-0067">ATP-binding</keyword>
<evidence type="ECO:0000259" key="8">
    <source>
        <dbReference type="PROSITE" id="PS50110"/>
    </source>
</evidence>
<dbReference type="PROSITE" id="PS00688">
    <property type="entry name" value="SIGMA54_INTERACT_3"/>
    <property type="match status" value="1"/>
</dbReference>
<dbReference type="PANTHER" id="PTHR32071">
    <property type="entry name" value="TRANSCRIPTIONAL REGULATORY PROTEIN"/>
    <property type="match status" value="1"/>
</dbReference>
<keyword evidence="5" id="KW-0804">Transcription</keyword>
<keyword evidence="4" id="KW-0238">DNA-binding</keyword>
<dbReference type="Gene3D" id="1.10.10.60">
    <property type="entry name" value="Homeodomain-like"/>
    <property type="match status" value="1"/>
</dbReference>
<dbReference type="FunFam" id="3.40.50.300:FF:000006">
    <property type="entry name" value="DNA-binding transcriptional regulator NtrC"/>
    <property type="match status" value="1"/>
</dbReference>
<evidence type="ECO:0000313" key="10">
    <source>
        <dbReference type="Proteomes" id="UP000611723"/>
    </source>
</evidence>
<dbReference type="SUPFAM" id="SSF52172">
    <property type="entry name" value="CheY-like"/>
    <property type="match status" value="1"/>
</dbReference>
<dbReference type="RefSeq" id="WP_201429752.1">
    <property type="nucleotide sequence ID" value="NZ_JAEQBW010000001.1"/>
</dbReference>
<accession>A0A934WWB0</accession>
<dbReference type="PRINTS" id="PR01590">
    <property type="entry name" value="HTHFIS"/>
</dbReference>
<dbReference type="SMART" id="SM00448">
    <property type="entry name" value="REC"/>
    <property type="match status" value="1"/>
</dbReference>
<feature type="domain" description="Sigma-54 factor interaction" evidence="7">
    <location>
        <begin position="141"/>
        <end position="370"/>
    </location>
</feature>
<keyword evidence="1" id="KW-0547">Nucleotide-binding</keyword>
<evidence type="ECO:0000256" key="2">
    <source>
        <dbReference type="ARBA" id="ARBA00022840"/>
    </source>
</evidence>
<dbReference type="GO" id="GO:0005524">
    <property type="term" value="F:ATP binding"/>
    <property type="evidence" value="ECO:0007669"/>
    <property type="project" value="UniProtKB-KW"/>
</dbReference>
<dbReference type="GO" id="GO:0006355">
    <property type="term" value="P:regulation of DNA-templated transcription"/>
    <property type="evidence" value="ECO:0007669"/>
    <property type="project" value="InterPro"/>
</dbReference>
<keyword evidence="10" id="KW-1185">Reference proteome</keyword>
<evidence type="ECO:0000256" key="1">
    <source>
        <dbReference type="ARBA" id="ARBA00022741"/>
    </source>
</evidence>
<dbReference type="SMART" id="SM00382">
    <property type="entry name" value="AAA"/>
    <property type="match status" value="1"/>
</dbReference>
<dbReference type="InterPro" id="IPR058031">
    <property type="entry name" value="AAA_lid_NorR"/>
</dbReference>
<gene>
    <name evidence="9" type="ORF">JKA74_03425</name>
</gene>
<evidence type="ECO:0000256" key="4">
    <source>
        <dbReference type="ARBA" id="ARBA00023125"/>
    </source>
</evidence>
<evidence type="ECO:0000313" key="9">
    <source>
        <dbReference type="EMBL" id="MBK6264076.1"/>
    </source>
</evidence>
<dbReference type="AlphaFoldDB" id="A0A934WWB0"/>
<dbReference type="EMBL" id="JAEQBW010000001">
    <property type="protein sequence ID" value="MBK6264076.1"/>
    <property type="molecule type" value="Genomic_DNA"/>
</dbReference>
<feature type="modified residue" description="4-aspartylphosphate" evidence="6">
    <location>
        <position position="52"/>
    </location>
</feature>
<dbReference type="GO" id="GO:0043565">
    <property type="term" value="F:sequence-specific DNA binding"/>
    <property type="evidence" value="ECO:0007669"/>
    <property type="project" value="InterPro"/>
</dbReference>
<dbReference type="InterPro" id="IPR027417">
    <property type="entry name" value="P-loop_NTPase"/>
</dbReference>
<protein>
    <submittedName>
        <fullName evidence="9">Sigma-54-dependent Fis family transcriptional regulator</fullName>
    </submittedName>
</protein>
<comment type="caution">
    <text evidence="9">The sequence shown here is derived from an EMBL/GenBank/DDBJ whole genome shotgun (WGS) entry which is preliminary data.</text>
</comment>
<dbReference type="GO" id="GO:0000160">
    <property type="term" value="P:phosphorelay signal transduction system"/>
    <property type="evidence" value="ECO:0007669"/>
    <property type="project" value="InterPro"/>
</dbReference>
<proteinExistence type="predicted"/>
<dbReference type="Pfam" id="PF02954">
    <property type="entry name" value="HTH_8"/>
    <property type="match status" value="1"/>
</dbReference>
<dbReference type="InterPro" id="IPR002078">
    <property type="entry name" value="Sigma_54_int"/>
</dbReference>
<evidence type="ECO:0000256" key="6">
    <source>
        <dbReference type="PROSITE-ProRule" id="PRU00169"/>
    </source>
</evidence>
<dbReference type="Proteomes" id="UP000611723">
    <property type="component" value="Unassembled WGS sequence"/>
</dbReference>
<dbReference type="Gene3D" id="1.10.8.60">
    <property type="match status" value="1"/>
</dbReference>